<keyword evidence="2" id="KW-1185">Reference proteome</keyword>
<evidence type="ECO:0000313" key="1">
    <source>
        <dbReference type="EMBL" id="KAK9830060.1"/>
    </source>
</evidence>
<dbReference type="Proteomes" id="UP001489004">
    <property type="component" value="Unassembled WGS sequence"/>
</dbReference>
<sequence>MTAELSKHMWQQWKEIYCGLFDFVIIGETQARGRPLLEGRCQSTQIILLVQNRFDILFWAQEIDHAAVAEWVGAVNMTLKTMPNVHVVVNNPYEKLYASVKGIDFSEAPLIRPVGVVSVVPNPTFYKQLWDEGALDINPFGQLHLTFHVKDWWKYWDWYHEDFAGLFVYFDSWQHLKEVQDSFDFEAQRSHNLEKMLCYSEDILGWLQYVYGEIVANRMAQSYKY</sequence>
<proteinExistence type="predicted"/>
<reference evidence="1 2" key="1">
    <citation type="journal article" date="2024" name="Nat. Commun.">
        <title>Phylogenomics reveals the evolutionary origins of lichenization in chlorophyte algae.</title>
        <authorList>
            <person name="Puginier C."/>
            <person name="Libourel C."/>
            <person name="Otte J."/>
            <person name="Skaloud P."/>
            <person name="Haon M."/>
            <person name="Grisel S."/>
            <person name="Petersen M."/>
            <person name="Berrin J.G."/>
            <person name="Delaux P.M."/>
            <person name="Dal Grande F."/>
            <person name="Keller J."/>
        </authorList>
    </citation>
    <scope>NUCLEOTIDE SEQUENCE [LARGE SCALE GENOMIC DNA]</scope>
    <source>
        <strain evidence="1 2">SAG 2043</strain>
    </source>
</reference>
<comment type="caution">
    <text evidence="1">The sequence shown here is derived from an EMBL/GenBank/DDBJ whole genome shotgun (WGS) entry which is preliminary data.</text>
</comment>
<protein>
    <submittedName>
        <fullName evidence="1">Uncharacterized protein</fullName>
    </submittedName>
</protein>
<organism evidence="1 2">
    <name type="scientific">[Myrmecia] bisecta</name>
    <dbReference type="NCBI Taxonomy" id="41462"/>
    <lineage>
        <taxon>Eukaryota</taxon>
        <taxon>Viridiplantae</taxon>
        <taxon>Chlorophyta</taxon>
        <taxon>core chlorophytes</taxon>
        <taxon>Trebouxiophyceae</taxon>
        <taxon>Trebouxiales</taxon>
        <taxon>Trebouxiaceae</taxon>
        <taxon>Myrmecia</taxon>
    </lineage>
</organism>
<evidence type="ECO:0000313" key="2">
    <source>
        <dbReference type="Proteomes" id="UP001489004"/>
    </source>
</evidence>
<dbReference type="AlphaFoldDB" id="A0AAW1R929"/>
<name>A0AAW1R929_9CHLO</name>
<gene>
    <name evidence="1" type="ORF">WJX72_009490</name>
</gene>
<accession>A0AAW1R929</accession>
<dbReference type="EMBL" id="JALJOR010000001">
    <property type="protein sequence ID" value="KAK9830060.1"/>
    <property type="molecule type" value="Genomic_DNA"/>
</dbReference>